<name>A0A839HFZ8_9GAMM</name>
<dbReference type="InterPro" id="IPR053205">
    <property type="entry name" value="GHMP_kinase_L-arabinokinase"/>
</dbReference>
<evidence type="ECO:0000313" key="2">
    <source>
        <dbReference type="Proteomes" id="UP000548632"/>
    </source>
</evidence>
<dbReference type="PANTHER" id="PTHR38134:SF2">
    <property type="entry name" value="GALACTOKINASE"/>
    <property type="match status" value="1"/>
</dbReference>
<organism evidence="1 2">
    <name type="scientific">Thiospirillum jenense</name>
    <dbReference type="NCBI Taxonomy" id="1653858"/>
    <lineage>
        <taxon>Bacteria</taxon>
        <taxon>Pseudomonadati</taxon>
        <taxon>Pseudomonadota</taxon>
        <taxon>Gammaproteobacteria</taxon>
        <taxon>Chromatiales</taxon>
        <taxon>Chromatiaceae</taxon>
        <taxon>Thiospirillum</taxon>
    </lineage>
</organism>
<dbReference type="EMBL" id="JABVCQ010000049">
    <property type="protein sequence ID" value="MBB1127314.1"/>
    <property type="molecule type" value="Genomic_DNA"/>
</dbReference>
<sequence length="361" mass="38660">MPHLFVAVTAHGYGHLALVAPLIHALCQQQPHLRVTLAGQVNPHFVRRRLPPTVQQVDIATDVALPMDGPLTVKWQDGLARYEAFETNYPAHLAQQLAWFERDPPDLVLSSVAWLPLDAAHQLGIPAVALGPLNWYDILASSPVAAQMSTALATRLQRVYAAADLFICPTPSMPMTWLPNVRTVGPIAAQRPRDRATVAAQLDLDPSATWVLMQFGGAGRLPLGGAAAHLPGVQILTPDRAAAVGNIRLICDADHSHGCDGLGVLASCDVLMTKPGYNSFAEAACHGIPVLYARRDDWAETRYLVDWLEKKVPTRAITAAALAQGDIATALAQLTAAPPSAITPATGVADCLALLKPWLFK</sequence>
<gene>
    <name evidence="1" type="ORF">HUK38_13950</name>
</gene>
<dbReference type="Gene3D" id="3.40.50.2000">
    <property type="entry name" value="Glycogen Phosphorylase B"/>
    <property type="match status" value="2"/>
</dbReference>
<keyword evidence="2" id="KW-1185">Reference proteome</keyword>
<accession>A0A839HFZ8</accession>
<reference evidence="1 2" key="1">
    <citation type="journal article" date="2020" name="Arch. Microbiol.">
        <title>The genome sequence of the giant phototrophic gammaproteobacterium Thiospirillum jenense gives insight into its physiological properties and phylogenetic relationships.</title>
        <authorList>
            <person name="Imhoff J.F."/>
            <person name="Meyer T.E."/>
            <person name="Kyndt J.A."/>
        </authorList>
    </citation>
    <scope>NUCLEOTIDE SEQUENCE [LARGE SCALE GENOMIC DNA]</scope>
    <source>
        <strain evidence="1 2">DSM 216</strain>
    </source>
</reference>
<evidence type="ECO:0000313" key="1">
    <source>
        <dbReference type="EMBL" id="MBB1127314.1"/>
    </source>
</evidence>
<protein>
    <submittedName>
        <fullName evidence="1">Uncharacterized protein</fullName>
    </submittedName>
</protein>
<proteinExistence type="predicted"/>
<comment type="caution">
    <text evidence="1">The sequence shown here is derived from an EMBL/GenBank/DDBJ whole genome shotgun (WGS) entry which is preliminary data.</text>
</comment>
<dbReference type="Proteomes" id="UP000548632">
    <property type="component" value="Unassembled WGS sequence"/>
</dbReference>
<dbReference type="SUPFAM" id="SSF53756">
    <property type="entry name" value="UDP-Glycosyltransferase/glycogen phosphorylase"/>
    <property type="match status" value="1"/>
</dbReference>
<dbReference type="RefSeq" id="WP_182584940.1">
    <property type="nucleotide sequence ID" value="NZ_JABVCQ010000049.1"/>
</dbReference>
<dbReference type="AlphaFoldDB" id="A0A839HFZ8"/>
<dbReference type="PANTHER" id="PTHR38134">
    <property type="entry name" value="SLR1395 PROTEIN"/>
    <property type="match status" value="1"/>
</dbReference>